<sequence length="1124" mass="122016">MKTSTTTSIFIGVFCYLFTMSVHAQTYQRATSVHTAINVDNSTNAIDLDFVDPRGNLSTYSTIKANSGLALGIGAYDGLQALEYPTIVPGGTTTYFKLGGNTTLLNNLLGSSDVGALLENVLFGFQTVTFSAYDASQNPVLVKSSNDIDSEEARVVSNAAGEYFLAFTPPLDYKYIQIHHDLTGTVGLLDETEIYLYGAFYTTSSTSCGGAEYTSWSANGGLLSVSLLGSGGVDNPENVIDNDLTTYSKLSLPTLSVAGSVEQTVYFDGASSSNYQINLASTADVVSLNLINNVDIIGYNGSTLVDSTSLSSLLDLDLLGLFQSNGIISIPYTPTSAIDRITIRMSSLANVSLTSSLRLYDVSKNPTELTTQAATAIHTDGATLNADMINIDCVTSYGFEYSTDPNFEPGSGTQIPVTNLASGSFSNDLTGLNAHETYYFRAYSTISSGTTYNIYGEVESFTTDFVTWNGSAWNNTTGPNTNGSDDVLVTGDYTSDIDGGGIAVDSLFINSGVVIELKNNDNIDLYGSIDATNDHSIDAKEGSVTLLGEATQVLDGNDFVDNTLNIIEVNKDVDTELDAYNEINIIDNFTITSGDLNLNNGANLVFKSSLNKTAIFGEVADCTNTTINYLGLAGSAGRVTVERFIKAKRAFRGLTAPVNCINPIKNNWQEGAQNLTSSYSNNQNPNPGYGTHITGSNIATTGFDVTATTNPSLFTYNNISQSWVSVTSTVTTTITPGSAYLLMVRGDRSINTEINNPTPTNTILRASGHLNICDFVFNPTSLSPVANNYNFIGNPYQSPVDMNLVLNDTESENVNTTSYQVYNPHLNTNGAYVIVDVTDGSSVPPSSVDQYLQPGQAAFIFTDSDGGIAKVTFKESHKTNTSTNDVIFRPSASNIDNSIRINLYKNSTELIDGVKLNLSNNFSFNKDNGDIYKSENFDETFALVNNSEDFAIVSEPAPNDSKVYPFSLINYRNSNYKFEVIIRDQNGLNFAIKDNYLNKIINLNDEVNLYEFNIDLNDDSSNSNRFELIVTNETLSNTNEDFLNFVVHPNPITENYFTIESSKLSGKDVNVAIYSILGKQVYKEDHRFDNKALKIEFNQSISSGVYLIKLNVEDETYTQKLIIK</sequence>
<feature type="signal peptide" evidence="2">
    <location>
        <begin position="1"/>
        <end position="24"/>
    </location>
</feature>
<evidence type="ECO:0000313" key="4">
    <source>
        <dbReference type="EMBL" id="SHI95665.1"/>
    </source>
</evidence>
<dbReference type="RefSeq" id="WP_084112895.1">
    <property type="nucleotide sequence ID" value="NZ_FQYY01000006.1"/>
</dbReference>
<feature type="domain" description="Secretion system C-terminal sorting" evidence="3">
    <location>
        <begin position="1047"/>
        <end position="1123"/>
    </location>
</feature>
<dbReference type="OrthoDB" id="1236981at2"/>
<dbReference type="InterPro" id="IPR026444">
    <property type="entry name" value="Secre_tail"/>
</dbReference>
<name>A0A1M6FDD9_9FLAO</name>
<evidence type="ECO:0000256" key="2">
    <source>
        <dbReference type="SAM" id="SignalP"/>
    </source>
</evidence>
<keyword evidence="1 2" id="KW-0732">Signal</keyword>
<dbReference type="EMBL" id="FQYY01000006">
    <property type="protein sequence ID" value="SHI95665.1"/>
    <property type="molecule type" value="Genomic_DNA"/>
</dbReference>
<feature type="chain" id="PRO_5012748287" evidence="2">
    <location>
        <begin position="25"/>
        <end position="1124"/>
    </location>
</feature>
<protein>
    <submittedName>
        <fullName evidence="4">Por secretion system C-terminal sorting domain-containing protein</fullName>
    </submittedName>
</protein>
<evidence type="ECO:0000256" key="1">
    <source>
        <dbReference type="ARBA" id="ARBA00022729"/>
    </source>
</evidence>
<gene>
    <name evidence="4" type="ORF">SAMN04488096_10681</name>
</gene>
<dbReference type="AlphaFoldDB" id="A0A1M6FDD9"/>
<proteinExistence type="predicted"/>
<evidence type="ECO:0000313" key="5">
    <source>
        <dbReference type="Proteomes" id="UP000184225"/>
    </source>
</evidence>
<evidence type="ECO:0000259" key="3">
    <source>
        <dbReference type="Pfam" id="PF18962"/>
    </source>
</evidence>
<reference evidence="4 5" key="1">
    <citation type="submission" date="2016-11" db="EMBL/GenBank/DDBJ databases">
        <authorList>
            <person name="Jaros S."/>
            <person name="Januszkiewicz K."/>
            <person name="Wedrychowicz H."/>
        </authorList>
    </citation>
    <scope>NUCLEOTIDE SEQUENCE [LARGE SCALE GENOMIC DNA]</scope>
    <source>
        <strain evidence="4 5">DSM 21425</strain>
    </source>
</reference>
<dbReference type="Proteomes" id="UP000184225">
    <property type="component" value="Unassembled WGS sequence"/>
</dbReference>
<keyword evidence="5" id="KW-1185">Reference proteome</keyword>
<accession>A0A1M6FDD9</accession>
<dbReference type="Pfam" id="PF18962">
    <property type="entry name" value="Por_Secre_tail"/>
    <property type="match status" value="1"/>
</dbReference>
<organism evidence="4 5">
    <name type="scientific">Mesonia phycicola</name>
    <dbReference type="NCBI Taxonomy" id="579105"/>
    <lineage>
        <taxon>Bacteria</taxon>
        <taxon>Pseudomonadati</taxon>
        <taxon>Bacteroidota</taxon>
        <taxon>Flavobacteriia</taxon>
        <taxon>Flavobacteriales</taxon>
        <taxon>Flavobacteriaceae</taxon>
        <taxon>Mesonia</taxon>
    </lineage>
</organism>
<dbReference type="STRING" id="579105.SAMN04488096_10681"/>
<dbReference type="NCBIfam" id="TIGR04183">
    <property type="entry name" value="Por_Secre_tail"/>
    <property type="match status" value="1"/>
</dbReference>